<name>A0A0C3B752_SERVB</name>
<proteinExistence type="predicted"/>
<reference evidence="3" key="2">
    <citation type="submission" date="2015-01" db="EMBL/GenBank/DDBJ databases">
        <title>Evolutionary Origins and Diversification of the Mycorrhizal Mutualists.</title>
        <authorList>
            <consortium name="DOE Joint Genome Institute"/>
            <consortium name="Mycorrhizal Genomics Consortium"/>
            <person name="Kohler A."/>
            <person name="Kuo A."/>
            <person name="Nagy L.G."/>
            <person name="Floudas D."/>
            <person name="Copeland A."/>
            <person name="Barry K.W."/>
            <person name="Cichocki N."/>
            <person name="Veneault-Fourrey C."/>
            <person name="LaButti K."/>
            <person name="Lindquist E.A."/>
            <person name="Lipzen A."/>
            <person name="Lundell T."/>
            <person name="Morin E."/>
            <person name="Murat C."/>
            <person name="Riley R."/>
            <person name="Ohm R."/>
            <person name="Sun H."/>
            <person name="Tunlid A."/>
            <person name="Henrissat B."/>
            <person name="Grigoriev I.V."/>
            <person name="Hibbett D.S."/>
            <person name="Martin F."/>
        </authorList>
    </citation>
    <scope>NUCLEOTIDE SEQUENCE [LARGE SCALE GENOMIC DNA]</scope>
    <source>
        <strain evidence="3">MAFF 305830</strain>
    </source>
</reference>
<feature type="transmembrane region" description="Helical" evidence="1">
    <location>
        <begin position="100"/>
        <end position="121"/>
    </location>
</feature>
<feature type="transmembrane region" description="Helical" evidence="1">
    <location>
        <begin position="21"/>
        <end position="50"/>
    </location>
</feature>
<keyword evidence="1" id="KW-1133">Transmembrane helix</keyword>
<sequence>MSSESSTLHAVSMSYNGMQPAVIPTVINQLLVTSLVLSGATMALAISATYRADSAMSGYESAVVFLQGAIIANHISLYHISKGQASSPSADMKAKCPSCLFGWANIIFTGIMALVLISVMWQAFAFGTWIVYTKPNDGTGLIHILEGTLGYVESVILITLFGMYIHKRRVHARFSQEVPHKV</sequence>
<dbReference type="AlphaFoldDB" id="A0A0C3B752"/>
<keyword evidence="1" id="KW-0472">Membrane</keyword>
<evidence type="ECO:0000256" key="1">
    <source>
        <dbReference type="SAM" id="Phobius"/>
    </source>
</evidence>
<gene>
    <name evidence="2" type="ORF">M408DRAFT_326411</name>
</gene>
<keyword evidence="1" id="KW-0812">Transmembrane</keyword>
<protein>
    <submittedName>
        <fullName evidence="2">Uncharacterized protein</fullName>
    </submittedName>
</protein>
<feature type="transmembrane region" description="Helical" evidence="1">
    <location>
        <begin position="62"/>
        <end position="80"/>
    </location>
</feature>
<accession>A0A0C3B752</accession>
<dbReference type="OrthoDB" id="10650120at2759"/>
<dbReference type="HOGENOM" id="CLU_1482865_0_0_1"/>
<dbReference type="EMBL" id="KN824279">
    <property type="protein sequence ID" value="KIM32635.1"/>
    <property type="molecule type" value="Genomic_DNA"/>
</dbReference>
<feature type="transmembrane region" description="Helical" evidence="1">
    <location>
        <begin position="141"/>
        <end position="165"/>
    </location>
</feature>
<evidence type="ECO:0000313" key="3">
    <source>
        <dbReference type="Proteomes" id="UP000054097"/>
    </source>
</evidence>
<dbReference type="Proteomes" id="UP000054097">
    <property type="component" value="Unassembled WGS sequence"/>
</dbReference>
<reference evidence="2 3" key="1">
    <citation type="submission" date="2014-04" db="EMBL/GenBank/DDBJ databases">
        <authorList>
            <consortium name="DOE Joint Genome Institute"/>
            <person name="Kuo A."/>
            <person name="Zuccaro A."/>
            <person name="Kohler A."/>
            <person name="Nagy L.G."/>
            <person name="Floudas D."/>
            <person name="Copeland A."/>
            <person name="Barry K.W."/>
            <person name="Cichocki N."/>
            <person name="Veneault-Fourrey C."/>
            <person name="LaButti K."/>
            <person name="Lindquist E.A."/>
            <person name="Lipzen A."/>
            <person name="Lundell T."/>
            <person name="Morin E."/>
            <person name="Murat C."/>
            <person name="Sun H."/>
            <person name="Tunlid A."/>
            <person name="Henrissat B."/>
            <person name="Grigoriev I.V."/>
            <person name="Hibbett D.S."/>
            <person name="Martin F."/>
            <person name="Nordberg H.P."/>
            <person name="Cantor M.N."/>
            <person name="Hua S.X."/>
        </authorList>
    </citation>
    <scope>NUCLEOTIDE SEQUENCE [LARGE SCALE GENOMIC DNA]</scope>
    <source>
        <strain evidence="2 3">MAFF 305830</strain>
    </source>
</reference>
<keyword evidence="3" id="KW-1185">Reference proteome</keyword>
<organism evidence="2 3">
    <name type="scientific">Serendipita vermifera MAFF 305830</name>
    <dbReference type="NCBI Taxonomy" id="933852"/>
    <lineage>
        <taxon>Eukaryota</taxon>
        <taxon>Fungi</taxon>
        <taxon>Dikarya</taxon>
        <taxon>Basidiomycota</taxon>
        <taxon>Agaricomycotina</taxon>
        <taxon>Agaricomycetes</taxon>
        <taxon>Sebacinales</taxon>
        <taxon>Serendipitaceae</taxon>
        <taxon>Serendipita</taxon>
    </lineage>
</organism>
<evidence type="ECO:0000313" key="2">
    <source>
        <dbReference type="EMBL" id="KIM32635.1"/>
    </source>
</evidence>